<feature type="non-terminal residue" evidence="1">
    <location>
        <position position="1"/>
    </location>
</feature>
<comment type="caution">
    <text evidence="1">The sequence shown here is derived from an EMBL/GenBank/DDBJ whole genome shotgun (WGS) entry which is preliminary data.</text>
</comment>
<dbReference type="EMBL" id="CYRY02032221">
    <property type="protein sequence ID" value="VCX10085.1"/>
    <property type="molecule type" value="Genomic_DNA"/>
</dbReference>
<keyword evidence="2" id="KW-1185">Reference proteome</keyword>
<gene>
    <name evidence="1" type="ORF">BN2614_LOCUS5</name>
</gene>
<dbReference type="AlphaFoldDB" id="A0A9X9LZJ4"/>
<organism evidence="1 2">
    <name type="scientific">Gulo gulo</name>
    <name type="common">Wolverine</name>
    <name type="synonym">Gluton</name>
    <dbReference type="NCBI Taxonomy" id="48420"/>
    <lineage>
        <taxon>Eukaryota</taxon>
        <taxon>Metazoa</taxon>
        <taxon>Chordata</taxon>
        <taxon>Craniata</taxon>
        <taxon>Vertebrata</taxon>
        <taxon>Euteleostomi</taxon>
        <taxon>Mammalia</taxon>
        <taxon>Eutheria</taxon>
        <taxon>Laurasiatheria</taxon>
        <taxon>Carnivora</taxon>
        <taxon>Caniformia</taxon>
        <taxon>Musteloidea</taxon>
        <taxon>Mustelidae</taxon>
        <taxon>Guloninae</taxon>
        <taxon>Gulo</taxon>
    </lineage>
</organism>
<protein>
    <submittedName>
        <fullName evidence="1">Uncharacterized protein</fullName>
    </submittedName>
</protein>
<reference evidence="1 2" key="1">
    <citation type="submission" date="2018-10" db="EMBL/GenBank/DDBJ databases">
        <authorList>
            <person name="Ekblom R."/>
            <person name="Jareborg N."/>
        </authorList>
    </citation>
    <scope>NUCLEOTIDE SEQUENCE [LARGE SCALE GENOMIC DNA]</scope>
    <source>
        <tissue evidence="1">Muscle</tissue>
    </source>
</reference>
<name>A0A9X9LZJ4_GULGU</name>
<evidence type="ECO:0000313" key="1">
    <source>
        <dbReference type="EMBL" id="VCX10085.1"/>
    </source>
</evidence>
<accession>A0A9X9LZJ4</accession>
<sequence>AQPSITVHIGRKDGAACGVQPSAERHRSAGPVLAVGTPWTLNSISLLSGTWKEDLSVLLFPSGGSPAEKD</sequence>
<proteinExistence type="predicted"/>
<evidence type="ECO:0000313" key="2">
    <source>
        <dbReference type="Proteomes" id="UP000269945"/>
    </source>
</evidence>
<dbReference type="Proteomes" id="UP000269945">
    <property type="component" value="Unassembled WGS sequence"/>
</dbReference>